<dbReference type="PANTHER" id="PTHR43797">
    <property type="entry name" value="HOMOCYSTEINE/CYSTEINE SYNTHASE"/>
    <property type="match status" value="1"/>
</dbReference>
<gene>
    <name evidence="7" type="ORF">WPS_27280</name>
</gene>
<dbReference type="EMBL" id="AP025523">
    <property type="protein sequence ID" value="BDE07452.1"/>
    <property type="molecule type" value="Genomic_DNA"/>
</dbReference>
<dbReference type="PIRSF" id="PIRSF001434">
    <property type="entry name" value="CGS"/>
    <property type="match status" value="1"/>
</dbReference>
<accession>A0AAN2CB82</accession>
<evidence type="ECO:0000256" key="6">
    <source>
        <dbReference type="RuleBase" id="RU362118"/>
    </source>
</evidence>
<protein>
    <submittedName>
        <fullName evidence="7">O-acetylhomoserine aminocarboxypropyltransferase</fullName>
    </submittedName>
</protein>
<keyword evidence="4 5" id="KW-0663">Pyridoxal phosphate</keyword>
<dbReference type="KEGG" id="vab:WPS_27280"/>
<sequence>MSSTLDPAAARGFETVALHGGHDGDPTTKARAVPIYQTTSYNFDDTSHAARLFALQEFGNIYTRIMNPTTDVFEQRVAALEGGVGALAVASGQAAVVYSILNIARAGDHIVSAASLYGGTYNAFEHTLPRFGIEVTLVDASDPAAFAAAVKPNTKAFFAETIGNPAVDVLDVEAIAKAAHDAGVPLIVDNTLATSYLLRPIEHGADVVVHSATKFIGGHGTTIGGVIVDSGKFDWTQGRHPEFTTPDPSYHGLKYVEALGPLAYILKARVQLLRDVGAALSPFNAFLLLQGLETLGLRIERHSANALRVAEFLRDHPAVRWVRYPGLPGDPAYARAQKYLPKGAGAILTFGVKGGADEARALIDRLQLFSLLANVGDAKSLVIHPASTTHQQLSPADQIASGVSDDLIRLSVGIESIDDIVGDLKQALG</sequence>
<comment type="cofactor">
    <cofactor evidence="1 6">
        <name>pyridoxal 5'-phosphate</name>
        <dbReference type="ChEBI" id="CHEBI:597326"/>
    </cofactor>
</comment>
<dbReference type="GO" id="GO:0004124">
    <property type="term" value="F:cysteine synthase activity"/>
    <property type="evidence" value="ECO:0007669"/>
    <property type="project" value="TreeGrafter"/>
</dbReference>
<dbReference type="GO" id="GO:0003961">
    <property type="term" value="F:O-acetylhomoserine aminocarboxypropyltransferase activity"/>
    <property type="evidence" value="ECO:0007669"/>
    <property type="project" value="TreeGrafter"/>
</dbReference>
<dbReference type="GO" id="GO:0030170">
    <property type="term" value="F:pyridoxal phosphate binding"/>
    <property type="evidence" value="ECO:0007669"/>
    <property type="project" value="InterPro"/>
</dbReference>
<evidence type="ECO:0000256" key="5">
    <source>
        <dbReference type="PIRSR" id="PIRSR001434-2"/>
    </source>
</evidence>
<dbReference type="GO" id="GO:0019346">
    <property type="term" value="P:transsulfuration"/>
    <property type="evidence" value="ECO:0007669"/>
    <property type="project" value="InterPro"/>
</dbReference>
<dbReference type="SUPFAM" id="SSF53383">
    <property type="entry name" value="PLP-dependent transferases"/>
    <property type="match status" value="1"/>
</dbReference>
<dbReference type="Gene3D" id="3.90.1150.10">
    <property type="entry name" value="Aspartate Aminotransferase, domain 1"/>
    <property type="match status" value="1"/>
</dbReference>
<proteinExistence type="inferred from homology"/>
<dbReference type="PROSITE" id="PS00868">
    <property type="entry name" value="CYS_MET_METAB_PP"/>
    <property type="match status" value="1"/>
</dbReference>
<dbReference type="FunFam" id="3.40.640.10:FF:000035">
    <property type="entry name" value="O-succinylhomoserine sulfhydrylase"/>
    <property type="match status" value="1"/>
</dbReference>
<evidence type="ECO:0000256" key="4">
    <source>
        <dbReference type="ARBA" id="ARBA00022898"/>
    </source>
</evidence>
<dbReference type="GO" id="GO:0006535">
    <property type="term" value="P:cysteine biosynthetic process from serine"/>
    <property type="evidence" value="ECO:0007669"/>
    <property type="project" value="TreeGrafter"/>
</dbReference>
<dbReference type="InterPro" id="IPR006235">
    <property type="entry name" value="OAc-hSer/O-AcSer_sulfhydrylase"/>
</dbReference>
<dbReference type="AlphaFoldDB" id="A0AAN2CB82"/>
<dbReference type="NCBIfam" id="TIGR01326">
    <property type="entry name" value="OAH_OAS_sulfhy"/>
    <property type="match status" value="1"/>
</dbReference>
<dbReference type="GO" id="GO:0005737">
    <property type="term" value="C:cytoplasm"/>
    <property type="evidence" value="ECO:0007669"/>
    <property type="project" value="TreeGrafter"/>
</dbReference>
<dbReference type="InterPro" id="IPR015422">
    <property type="entry name" value="PyrdxlP-dep_Trfase_small"/>
</dbReference>
<dbReference type="InterPro" id="IPR000277">
    <property type="entry name" value="Cys/Met-Metab_PyrdxlP-dep_enz"/>
</dbReference>
<keyword evidence="8" id="KW-1185">Reference proteome</keyword>
<dbReference type="GO" id="GO:0071269">
    <property type="term" value="P:L-homocysteine biosynthetic process"/>
    <property type="evidence" value="ECO:0007669"/>
    <property type="project" value="TreeGrafter"/>
</dbReference>
<dbReference type="Proteomes" id="UP001317532">
    <property type="component" value="Chromosome"/>
</dbReference>
<keyword evidence="3" id="KW-0808">Transferase</keyword>
<dbReference type="Pfam" id="PF01053">
    <property type="entry name" value="Cys_Met_Meta_PP"/>
    <property type="match status" value="1"/>
</dbReference>
<name>A0AAN2CB82_UNVUL</name>
<comment type="similarity">
    <text evidence="2 6">Belongs to the trans-sulfuration enzymes family.</text>
</comment>
<evidence type="ECO:0000313" key="8">
    <source>
        <dbReference type="Proteomes" id="UP001317532"/>
    </source>
</evidence>
<dbReference type="Gene3D" id="3.40.640.10">
    <property type="entry name" value="Type I PLP-dependent aspartate aminotransferase-like (Major domain)"/>
    <property type="match status" value="1"/>
</dbReference>
<evidence type="ECO:0000256" key="3">
    <source>
        <dbReference type="ARBA" id="ARBA00022679"/>
    </source>
</evidence>
<evidence type="ECO:0000313" key="7">
    <source>
        <dbReference type="EMBL" id="BDE07452.1"/>
    </source>
</evidence>
<reference evidence="7 8" key="1">
    <citation type="journal article" date="2022" name="ISME Commun">
        <title>Vulcanimicrobium alpinus gen. nov. sp. nov., the first cultivated representative of the candidate phylum 'Eremiobacterota', is a metabolically versatile aerobic anoxygenic phototroph.</title>
        <authorList>
            <person name="Yabe S."/>
            <person name="Muto K."/>
            <person name="Abe K."/>
            <person name="Yokota A."/>
            <person name="Staudigel H."/>
            <person name="Tebo B.M."/>
        </authorList>
    </citation>
    <scope>NUCLEOTIDE SEQUENCE [LARGE SCALE GENOMIC DNA]</scope>
    <source>
        <strain evidence="7 8">WC8-2</strain>
    </source>
</reference>
<feature type="modified residue" description="N6-(pyridoxal phosphate)lysine" evidence="5">
    <location>
        <position position="214"/>
    </location>
</feature>
<dbReference type="InterPro" id="IPR015424">
    <property type="entry name" value="PyrdxlP-dep_Trfase"/>
</dbReference>
<dbReference type="NCBIfam" id="NF005872">
    <property type="entry name" value="PRK07812.1"/>
    <property type="match status" value="1"/>
</dbReference>
<organism evidence="7 8">
    <name type="scientific">Vulcanimicrobium alpinum</name>
    <dbReference type="NCBI Taxonomy" id="3016050"/>
    <lineage>
        <taxon>Bacteria</taxon>
        <taxon>Bacillati</taxon>
        <taxon>Vulcanimicrobiota</taxon>
        <taxon>Vulcanimicrobiia</taxon>
        <taxon>Vulcanimicrobiales</taxon>
        <taxon>Vulcanimicrobiaceae</taxon>
        <taxon>Vulcanimicrobium</taxon>
    </lineage>
</organism>
<dbReference type="NCBIfam" id="NF006096">
    <property type="entry name" value="PRK08248.1"/>
    <property type="match status" value="1"/>
</dbReference>
<evidence type="ECO:0000256" key="1">
    <source>
        <dbReference type="ARBA" id="ARBA00001933"/>
    </source>
</evidence>
<dbReference type="PANTHER" id="PTHR43797:SF2">
    <property type="entry name" value="HOMOCYSTEINE_CYSTEINE SYNTHASE"/>
    <property type="match status" value="1"/>
</dbReference>
<dbReference type="RefSeq" id="WP_317995044.1">
    <property type="nucleotide sequence ID" value="NZ_AP025523.1"/>
</dbReference>
<evidence type="ECO:0000256" key="2">
    <source>
        <dbReference type="ARBA" id="ARBA00009077"/>
    </source>
</evidence>
<dbReference type="InterPro" id="IPR015421">
    <property type="entry name" value="PyrdxlP-dep_Trfase_major"/>
</dbReference>
<dbReference type="InterPro" id="IPR054542">
    <property type="entry name" value="Cys_met_metab_PP"/>
</dbReference>
<dbReference type="CDD" id="cd00614">
    <property type="entry name" value="CGS_like"/>
    <property type="match status" value="1"/>
</dbReference>